<evidence type="ECO:0000256" key="3">
    <source>
        <dbReference type="ARBA" id="ARBA00022630"/>
    </source>
</evidence>
<dbReference type="PRINTS" id="PR00368">
    <property type="entry name" value="FADPNR"/>
</dbReference>
<gene>
    <name evidence="7" type="ORF">C7B65_23800</name>
</gene>
<evidence type="ECO:0000256" key="2">
    <source>
        <dbReference type="ARBA" id="ARBA00005272"/>
    </source>
</evidence>
<dbReference type="Proteomes" id="UP000238634">
    <property type="component" value="Unassembled WGS sequence"/>
</dbReference>
<comment type="caution">
    <text evidence="7">The sequence shown here is derived from an EMBL/GenBank/DDBJ whole genome shotgun (WGS) entry which is preliminary data.</text>
</comment>
<name>A0A2T1D5D1_9CYAN</name>
<accession>A0A2T1D5D1</accession>
<protein>
    <submittedName>
        <fullName evidence="7">NAD(P)/FAD-dependent oxidoreductase</fullName>
    </submittedName>
</protein>
<evidence type="ECO:0000256" key="1">
    <source>
        <dbReference type="ARBA" id="ARBA00001974"/>
    </source>
</evidence>
<keyword evidence="3" id="KW-0285">Flavoprotein</keyword>
<dbReference type="InterPro" id="IPR051169">
    <property type="entry name" value="NADH-Q_oxidoreductase"/>
</dbReference>
<dbReference type="Pfam" id="PF07992">
    <property type="entry name" value="Pyr_redox_2"/>
    <property type="match status" value="1"/>
</dbReference>
<reference evidence="7 8" key="1">
    <citation type="submission" date="2018-02" db="EMBL/GenBank/DDBJ databases">
        <authorList>
            <person name="Cohen D.B."/>
            <person name="Kent A.D."/>
        </authorList>
    </citation>
    <scope>NUCLEOTIDE SEQUENCE [LARGE SCALE GENOMIC DNA]</scope>
    <source>
        <strain evidence="7 8">ULC007</strain>
    </source>
</reference>
<dbReference type="GO" id="GO:0003955">
    <property type="term" value="F:NAD(P)H dehydrogenase (quinone) activity"/>
    <property type="evidence" value="ECO:0007669"/>
    <property type="project" value="TreeGrafter"/>
</dbReference>
<comment type="cofactor">
    <cofactor evidence="1">
        <name>FAD</name>
        <dbReference type="ChEBI" id="CHEBI:57692"/>
    </cofactor>
</comment>
<sequence length="472" mass="52267">MDESTLPTVILGAGFTGLFAALHLCHRRYPRPIVLIDQAERFVFKPLLYELLSGEMTDTQVQPRYAELFECDSVTFVQDQVQAIDLRQRRVNLTSGLHYDYGNLLLGLGSVTNFFDIQGAEKFAFPFRTGEDTIALRRHLRECLQCASQAKDANKRQTFLTVAIVGAGPSGIEMAATLADLLPQWYTRLGGDLQEIRIVVFNRSQEILKGDLNGDLREIAHRALQTRSTLVEVVSNALVKVISENSVEYEQAQQTKVLQTNTIIWTAGTGLHPLIESLQIAPEMRDRAGRLRVASTMQLPEFPEVFVGGDCAVLEKPLPATAQVAYQQGAMIAQNLHAIAQGQSPKPVTVALRGTLLKLGLGEGVANLFDRVPITGRAGHLVRQGTYLELLPVYVHNFKATVGWLTDELFQRHGRVTPKPRQSVLQRIGDAAAVMVVISSGLLFWRAAQPTSFNQTLRSTHLPALLDQLQQK</sequence>
<evidence type="ECO:0000256" key="4">
    <source>
        <dbReference type="ARBA" id="ARBA00022827"/>
    </source>
</evidence>
<dbReference type="AlphaFoldDB" id="A0A2T1D5D1"/>
<dbReference type="Gene3D" id="3.50.50.100">
    <property type="match status" value="1"/>
</dbReference>
<dbReference type="InterPro" id="IPR036188">
    <property type="entry name" value="FAD/NAD-bd_sf"/>
</dbReference>
<dbReference type="STRING" id="1920490.GCA_001895925_02828"/>
<dbReference type="RefSeq" id="WP_073074984.1">
    <property type="nucleotide sequence ID" value="NZ_MPPI01000054.1"/>
</dbReference>
<dbReference type="SUPFAM" id="SSF51905">
    <property type="entry name" value="FAD/NAD(P)-binding domain"/>
    <property type="match status" value="2"/>
</dbReference>
<evidence type="ECO:0000256" key="5">
    <source>
        <dbReference type="ARBA" id="ARBA00023002"/>
    </source>
</evidence>
<feature type="domain" description="FAD/NAD(P)-binding" evidence="6">
    <location>
        <begin position="8"/>
        <end position="329"/>
    </location>
</feature>
<evidence type="ECO:0000259" key="6">
    <source>
        <dbReference type="Pfam" id="PF07992"/>
    </source>
</evidence>
<proteinExistence type="inferred from homology"/>
<organism evidence="7 8">
    <name type="scientific">Phormidesmis priestleyi ULC007</name>
    <dbReference type="NCBI Taxonomy" id="1920490"/>
    <lineage>
        <taxon>Bacteria</taxon>
        <taxon>Bacillati</taxon>
        <taxon>Cyanobacteriota</taxon>
        <taxon>Cyanophyceae</taxon>
        <taxon>Leptolyngbyales</taxon>
        <taxon>Leptolyngbyaceae</taxon>
        <taxon>Phormidesmis</taxon>
    </lineage>
</organism>
<reference evidence="7 8" key="2">
    <citation type="submission" date="2018-03" db="EMBL/GenBank/DDBJ databases">
        <title>The ancient ancestry and fast evolution of plastids.</title>
        <authorList>
            <person name="Moore K.R."/>
            <person name="Magnabosco C."/>
            <person name="Momper L."/>
            <person name="Gold D.A."/>
            <person name="Bosak T."/>
            <person name="Fournier G.P."/>
        </authorList>
    </citation>
    <scope>NUCLEOTIDE SEQUENCE [LARGE SCALE GENOMIC DNA]</scope>
    <source>
        <strain evidence="7 8">ULC007</strain>
    </source>
</reference>
<dbReference type="EMBL" id="PVWG01000055">
    <property type="protein sequence ID" value="PSB15688.1"/>
    <property type="molecule type" value="Genomic_DNA"/>
</dbReference>
<dbReference type="PANTHER" id="PTHR42913:SF3">
    <property type="entry name" value="64 KDA MITOCHONDRIAL NADH DEHYDROGENASE (EUROFUNG)"/>
    <property type="match status" value="1"/>
</dbReference>
<comment type="similarity">
    <text evidence="2">Belongs to the NADH dehydrogenase family.</text>
</comment>
<dbReference type="GO" id="GO:0019646">
    <property type="term" value="P:aerobic electron transport chain"/>
    <property type="evidence" value="ECO:0007669"/>
    <property type="project" value="TreeGrafter"/>
</dbReference>
<keyword evidence="5" id="KW-0560">Oxidoreductase</keyword>
<dbReference type="InterPro" id="IPR023753">
    <property type="entry name" value="FAD/NAD-binding_dom"/>
</dbReference>
<keyword evidence="4" id="KW-0274">FAD</keyword>
<evidence type="ECO:0000313" key="8">
    <source>
        <dbReference type="Proteomes" id="UP000238634"/>
    </source>
</evidence>
<keyword evidence="8" id="KW-1185">Reference proteome</keyword>
<dbReference type="OrthoDB" id="9781621at2"/>
<evidence type="ECO:0000313" key="7">
    <source>
        <dbReference type="EMBL" id="PSB15688.1"/>
    </source>
</evidence>
<dbReference type="PANTHER" id="PTHR42913">
    <property type="entry name" value="APOPTOSIS-INDUCING FACTOR 1"/>
    <property type="match status" value="1"/>
</dbReference>